<evidence type="ECO:0000313" key="3">
    <source>
        <dbReference type="Proteomes" id="UP000288216"/>
    </source>
</evidence>
<dbReference type="OrthoDB" id="2020634at2759"/>
<dbReference type="STRING" id="75743.A0A401Q7C4"/>
<protein>
    <submittedName>
        <fullName evidence="2">Uncharacterized protein</fullName>
    </submittedName>
</protein>
<accession>A0A401Q7C4</accession>
<reference evidence="2 3" key="1">
    <citation type="journal article" date="2018" name="Nat. Ecol. Evol.">
        <title>Shark genomes provide insights into elasmobranch evolution and the origin of vertebrates.</title>
        <authorList>
            <person name="Hara Y"/>
            <person name="Yamaguchi K"/>
            <person name="Onimaru K"/>
            <person name="Kadota M"/>
            <person name="Koyanagi M"/>
            <person name="Keeley SD"/>
            <person name="Tatsumi K"/>
            <person name="Tanaka K"/>
            <person name="Motone F"/>
            <person name="Kageyama Y"/>
            <person name="Nozu R"/>
            <person name="Adachi N"/>
            <person name="Nishimura O"/>
            <person name="Nakagawa R"/>
            <person name="Tanegashima C"/>
            <person name="Kiyatake I"/>
            <person name="Matsumoto R"/>
            <person name="Murakumo K"/>
            <person name="Nishida K"/>
            <person name="Terakita A"/>
            <person name="Kuratani S"/>
            <person name="Sato K"/>
            <person name="Hyodo S Kuraku.S."/>
        </authorList>
    </citation>
    <scope>NUCLEOTIDE SEQUENCE [LARGE SCALE GENOMIC DNA]</scope>
</reference>
<dbReference type="AlphaFoldDB" id="A0A401Q7C4"/>
<organism evidence="2 3">
    <name type="scientific">Scyliorhinus torazame</name>
    <name type="common">Cloudy catshark</name>
    <name type="synonym">Catulus torazame</name>
    <dbReference type="NCBI Taxonomy" id="75743"/>
    <lineage>
        <taxon>Eukaryota</taxon>
        <taxon>Metazoa</taxon>
        <taxon>Chordata</taxon>
        <taxon>Craniata</taxon>
        <taxon>Vertebrata</taxon>
        <taxon>Chondrichthyes</taxon>
        <taxon>Elasmobranchii</taxon>
        <taxon>Galeomorphii</taxon>
        <taxon>Galeoidea</taxon>
        <taxon>Carcharhiniformes</taxon>
        <taxon>Scyliorhinidae</taxon>
        <taxon>Scyliorhinus</taxon>
    </lineage>
</organism>
<proteinExistence type="predicted"/>
<comment type="caution">
    <text evidence="2">The sequence shown here is derived from an EMBL/GenBank/DDBJ whole genome shotgun (WGS) entry which is preliminary data.</text>
</comment>
<feature type="region of interest" description="Disordered" evidence="1">
    <location>
        <begin position="57"/>
        <end position="85"/>
    </location>
</feature>
<evidence type="ECO:0000313" key="2">
    <source>
        <dbReference type="EMBL" id="GCB81266.1"/>
    </source>
</evidence>
<dbReference type="EMBL" id="BFAA01025299">
    <property type="protein sequence ID" value="GCB81266.1"/>
    <property type="molecule type" value="Genomic_DNA"/>
</dbReference>
<gene>
    <name evidence="2" type="ORF">scyTo_0022981</name>
</gene>
<sequence>MENGAESSLYRSDRTIMEESISVSAGSGRSLLLANIASTQMSLHAIYMHELHQQSAQPQCMGQGPQTHSSITEQPTAPGTLSPCS</sequence>
<keyword evidence="3" id="KW-1185">Reference proteome</keyword>
<name>A0A401Q7C4_SCYTO</name>
<evidence type="ECO:0000256" key="1">
    <source>
        <dbReference type="SAM" id="MobiDB-lite"/>
    </source>
</evidence>
<dbReference type="Proteomes" id="UP000288216">
    <property type="component" value="Unassembled WGS sequence"/>
</dbReference>